<dbReference type="InterPro" id="IPR000014">
    <property type="entry name" value="PAS"/>
</dbReference>
<dbReference type="GO" id="GO:0003824">
    <property type="term" value="F:catalytic activity"/>
    <property type="evidence" value="ECO:0007669"/>
    <property type="project" value="UniProtKB-ARBA"/>
</dbReference>
<sequence>MVSTILLVDDQPNNIKVLLSFLKKHNFKIRVADSGERALQMLERFQPSIILMDVMMPRLDGFETCRRIKHNKMLHEIPVIFMTALDNVEDKVAGFEAGGVDYITKPFHQAEVFARVKLHIDLREKNIALQKSEKQIRMIVENAPISIHELNLQGKIISMNTAGLKMIGASSEEQVLEMDYKTIIDETEKLRVNRIFDKAYEGSVCQFEFKAKGKNNPIFSARLVPIKDKQGKIERLLGISEDITEQKKAEEKVRQMAFVDALTQLPNRRLLEDRIKKIKAQSERTANHNALIYIDLDNFKPLNDTWGHKAGDLLLIEVAQRLTHSVRKMDTVSRLGGDEFVILLSILDKERQQAVTQVTQVSEKILAAVSEPYEINLDQDNGKVSQIRHICTASIGVAVFAGNEIAGPDEILKWADEAMYKAKNAGKNTIRFYEKI</sequence>
<dbReference type="EMBL" id="QLNI01000033">
    <property type="protein sequence ID" value="RAM01033.1"/>
    <property type="molecule type" value="Genomic_DNA"/>
</dbReference>
<dbReference type="PROSITE" id="PS50110">
    <property type="entry name" value="RESPONSE_REGULATORY"/>
    <property type="match status" value="1"/>
</dbReference>
<dbReference type="SUPFAM" id="SSF55785">
    <property type="entry name" value="PYP-like sensor domain (PAS domain)"/>
    <property type="match status" value="1"/>
</dbReference>
<dbReference type="Gene3D" id="3.40.50.2300">
    <property type="match status" value="1"/>
</dbReference>
<dbReference type="InterPro" id="IPR043128">
    <property type="entry name" value="Rev_trsase/Diguanyl_cyclase"/>
</dbReference>
<feature type="domain" description="GGDEF" evidence="5">
    <location>
        <begin position="287"/>
        <end position="435"/>
    </location>
</feature>
<dbReference type="Pfam" id="PF00990">
    <property type="entry name" value="GGDEF"/>
    <property type="match status" value="1"/>
</dbReference>
<dbReference type="CDD" id="cd00130">
    <property type="entry name" value="PAS"/>
    <property type="match status" value="1"/>
</dbReference>
<dbReference type="SMART" id="SM00267">
    <property type="entry name" value="GGDEF"/>
    <property type="match status" value="1"/>
</dbReference>
<dbReference type="InterPro" id="IPR000160">
    <property type="entry name" value="GGDEF_dom"/>
</dbReference>
<dbReference type="Proteomes" id="UP000248798">
    <property type="component" value="Unassembled WGS sequence"/>
</dbReference>
<dbReference type="OrthoDB" id="5333838at2"/>
<gene>
    <name evidence="7" type="ORF">DO021_15705</name>
    <name evidence="6" type="ORF">EYB58_02000</name>
</gene>
<evidence type="ECO:0000256" key="1">
    <source>
        <dbReference type="PROSITE-ProRule" id="PRU00169"/>
    </source>
</evidence>
<keyword evidence="1" id="KW-0597">Phosphoprotein</keyword>
<protein>
    <submittedName>
        <fullName evidence="6">Diguanylate cyclase</fullName>
    </submittedName>
</protein>
<evidence type="ECO:0000259" key="2">
    <source>
        <dbReference type="PROSITE" id="PS50110"/>
    </source>
</evidence>
<accession>A0A328FD47</accession>
<evidence type="ECO:0000313" key="8">
    <source>
        <dbReference type="Proteomes" id="UP000248798"/>
    </source>
</evidence>
<evidence type="ECO:0000259" key="3">
    <source>
        <dbReference type="PROSITE" id="PS50112"/>
    </source>
</evidence>
<dbReference type="PROSITE" id="PS50887">
    <property type="entry name" value="GGDEF"/>
    <property type="match status" value="1"/>
</dbReference>
<keyword evidence="9" id="KW-1185">Reference proteome</keyword>
<dbReference type="InterPro" id="IPR001789">
    <property type="entry name" value="Sig_transdc_resp-reg_receiver"/>
</dbReference>
<dbReference type="NCBIfam" id="TIGR00254">
    <property type="entry name" value="GGDEF"/>
    <property type="match status" value="1"/>
</dbReference>
<dbReference type="InterPro" id="IPR029787">
    <property type="entry name" value="Nucleotide_cyclase"/>
</dbReference>
<dbReference type="EMBL" id="CP036313">
    <property type="protein sequence ID" value="QBH11804.1"/>
    <property type="molecule type" value="Genomic_DNA"/>
</dbReference>
<evidence type="ECO:0000259" key="5">
    <source>
        <dbReference type="PROSITE" id="PS50887"/>
    </source>
</evidence>
<dbReference type="InterPro" id="IPR011006">
    <property type="entry name" value="CheY-like_superfamily"/>
</dbReference>
<dbReference type="Pfam" id="PF13426">
    <property type="entry name" value="PAS_9"/>
    <property type="match status" value="1"/>
</dbReference>
<dbReference type="FunFam" id="3.30.70.270:FF:000001">
    <property type="entry name" value="Diguanylate cyclase domain protein"/>
    <property type="match status" value="1"/>
</dbReference>
<feature type="domain" description="PAS" evidence="3">
    <location>
        <begin position="132"/>
        <end position="203"/>
    </location>
</feature>
<feature type="domain" description="PAC" evidence="4">
    <location>
        <begin position="205"/>
        <end position="255"/>
    </location>
</feature>
<dbReference type="InterPro" id="IPR000700">
    <property type="entry name" value="PAS-assoc_C"/>
</dbReference>
<dbReference type="PROSITE" id="PS50113">
    <property type="entry name" value="PAC"/>
    <property type="match status" value="1"/>
</dbReference>
<name>A0A328FD47_9BACT</name>
<dbReference type="PROSITE" id="PS50112">
    <property type="entry name" value="PAS"/>
    <property type="match status" value="1"/>
</dbReference>
<evidence type="ECO:0000313" key="9">
    <source>
        <dbReference type="Proteomes" id="UP000293902"/>
    </source>
</evidence>
<dbReference type="SUPFAM" id="SSF55073">
    <property type="entry name" value="Nucleotide cyclase"/>
    <property type="match status" value="1"/>
</dbReference>
<dbReference type="PANTHER" id="PTHR44757">
    <property type="entry name" value="DIGUANYLATE CYCLASE DGCP"/>
    <property type="match status" value="1"/>
</dbReference>
<reference evidence="6 9" key="2">
    <citation type="submission" date="2019-02" db="EMBL/GenBank/DDBJ databases">
        <title>Complete genome sequence of Desulfobacter hydrogenophilus AcRS1.</title>
        <authorList>
            <person name="Marietou A."/>
            <person name="Lund M.B."/>
            <person name="Marshall I.P.G."/>
            <person name="Schreiber L."/>
            <person name="Jorgensen B."/>
        </authorList>
    </citation>
    <scope>NUCLEOTIDE SEQUENCE [LARGE SCALE GENOMIC DNA]</scope>
    <source>
        <strain evidence="6 9">AcRS1</strain>
    </source>
</reference>
<dbReference type="CDD" id="cd01949">
    <property type="entry name" value="GGDEF"/>
    <property type="match status" value="1"/>
</dbReference>
<dbReference type="Gene3D" id="3.30.450.20">
    <property type="entry name" value="PAS domain"/>
    <property type="match status" value="1"/>
</dbReference>
<organism evidence="7 8">
    <name type="scientific">Desulfobacter hydrogenophilus</name>
    <dbReference type="NCBI Taxonomy" id="2291"/>
    <lineage>
        <taxon>Bacteria</taxon>
        <taxon>Pseudomonadati</taxon>
        <taxon>Thermodesulfobacteriota</taxon>
        <taxon>Desulfobacteria</taxon>
        <taxon>Desulfobacterales</taxon>
        <taxon>Desulfobacteraceae</taxon>
        <taxon>Desulfobacter</taxon>
    </lineage>
</organism>
<dbReference type="Gene3D" id="3.30.70.270">
    <property type="match status" value="1"/>
</dbReference>
<dbReference type="InterPro" id="IPR035965">
    <property type="entry name" value="PAS-like_dom_sf"/>
</dbReference>
<dbReference type="RefSeq" id="WP_111958383.1">
    <property type="nucleotide sequence ID" value="NZ_CP036313.1"/>
</dbReference>
<dbReference type="SUPFAM" id="SSF52172">
    <property type="entry name" value="CheY-like"/>
    <property type="match status" value="1"/>
</dbReference>
<evidence type="ECO:0000259" key="4">
    <source>
        <dbReference type="PROSITE" id="PS50113"/>
    </source>
</evidence>
<dbReference type="SMART" id="SM00448">
    <property type="entry name" value="REC"/>
    <property type="match status" value="1"/>
</dbReference>
<proteinExistence type="predicted"/>
<dbReference type="CDD" id="cd19920">
    <property type="entry name" value="REC_PA4781-like"/>
    <property type="match status" value="1"/>
</dbReference>
<reference evidence="7 8" key="1">
    <citation type="submission" date="2018-06" db="EMBL/GenBank/DDBJ databases">
        <title>Complete Genome Sequence of Desulfobacter hydrogenophilus (DSM3380).</title>
        <authorList>
            <person name="Marietou A."/>
            <person name="Schreiber L."/>
            <person name="Marshall I."/>
            <person name="Jorgensen B."/>
        </authorList>
    </citation>
    <scope>NUCLEOTIDE SEQUENCE [LARGE SCALE GENOMIC DNA]</scope>
    <source>
        <strain evidence="7 8">DSM 3380</strain>
    </source>
</reference>
<feature type="domain" description="Response regulatory" evidence="2">
    <location>
        <begin position="4"/>
        <end position="120"/>
    </location>
</feature>
<dbReference type="InterPro" id="IPR052155">
    <property type="entry name" value="Biofilm_reg_signaling"/>
</dbReference>
<dbReference type="Pfam" id="PF00072">
    <property type="entry name" value="Response_reg"/>
    <property type="match status" value="1"/>
</dbReference>
<evidence type="ECO:0000313" key="7">
    <source>
        <dbReference type="EMBL" id="RAM01033.1"/>
    </source>
</evidence>
<dbReference type="SMART" id="SM00091">
    <property type="entry name" value="PAS"/>
    <property type="match status" value="1"/>
</dbReference>
<feature type="modified residue" description="4-aspartylphosphate" evidence="1">
    <location>
        <position position="53"/>
    </location>
</feature>
<evidence type="ECO:0000313" key="6">
    <source>
        <dbReference type="EMBL" id="QBH11804.1"/>
    </source>
</evidence>
<dbReference type="Proteomes" id="UP000293902">
    <property type="component" value="Chromosome"/>
</dbReference>
<dbReference type="Gene3D" id="6.10.250.690">
    <property type="match status" value="1"/>
</dbReference>
<dbReference type="PANTHER" id="PTHR44757:SF2">
    <property type="entry name" value="BIOFILM ARCHITECTURE MAINTENANCE PROTEIN MBAA"/>
    <property type="match status" value="1"/>
</dbReference>
<dbReference type="GO" id="GO:0000160">
    <property type="term" value="P:phosphorelay signal transduction system"/>
    <property type="evidence" value="ECO:0007669"/>
    <property type="project" value="InterPro"/>
</dbReference>
<dbReference type="AlphaFoldDB" id="A0A328FD47"/>
<dbReference type="NCBIfam" id="TIGR00229">
    <property type="entry name" value="sensory_box"/>
    <property type="match status" value="1"/>
</dbReference>